<keyword evidence="1" id="KW-0732">Signal</keyword>
<dbReference type="Proteomes" id="UP001172778">
    <property type="component" value="Unassembled WGS sequence"/>
</dbReference>
<accession>A0ABT7DTT6</accession>
<reference evidence="2" key="1">
    <citation type="submission" date="2023-03" db="EMBL/GenBank/DDBJ databases">
        <title>Chitinimonas shenzhenensis gen. nov., sp. nov., a novel member of family Burkholderiaceae isolated from activated sludge collected in Shen Zhen, China.</title>
        <authorList>
            <person name="Wang X."/>
        </authorList>
    </citation>
    <scope>NUCLEOTIDE SEQUENCE</scope>
    <source>
        <strain evidence="2">DQS-5</strain>
    </source>
</reference>
<sequence>MSKQIIQGAIATALGLFMASPTLAAEAHNPRNVRFVMQTGLTYGGDQLAEAQYTNGGSTETRAGSLVQLGAGVVYQPTSMPLALQLTMNYHIDNSVASNGDMSFKRIPIEATLFYTGVEKWRFGLGARYVRSPSFSLDYRGTVDIDYEDTVGLLLEAGYKVSDNWWLSGRFVSEKFKPKMYKRDGREQRVQDAKEIDGTHGGLFVTGAF</sequence>
<protein>
    <recommendedName>
        <fullName evidence="4">Outer membrane protein beta-barrel domain-containing protein</fullName>
    </recommendedName>
</protein>
<evidence type="ECO:0008006" key="4">
    <source>
        <dbReference type="Google" id="ProtNLM"/>
    </source>
</evidence>
<evidence type="ECO:0000256" key="1">
    <source>
        <dbReference type="SAM" id="SignalP"/>
    </source>
</evidence>
<evidence type="ECO:0000313" key="3">
    <source>
        <dbReference type="Proteomes" id="UP001172778"/>
    </source>
</evidence>
<dbReference type="EMBL" id="JARRAF010000001">
    <property type="protein sequence ID" value="MDK2122498.1"/>
    <property type="molecule type" value="Genomic_DNA"/>
</dbReference>
<comment type="caution">
    <text evidence="2">The sequence shown here is derived from an EMBL/GenBank/DDBJ whole genome shotgun (WGS) entry which is preliminary data.</text>
</comment>
<name>A0ABT7DTT6_9NEIS</name>
<keyword evidence="3" id="KW-1185">Reference proteome</keyword>
<proteinExistence type="predicted"/>
<organism evidence="2 3">
    <name type="scientific">Parachitinimonas caeni</name>
    <dbReference type="NCBI Taxonomy" id="3031301"/>
    <lineage>
        <taxon>Bacteria</taxon>
        <taxon>Pseudomonadati</taxon>
        <taxon>Pseudomonadota</taxon>
        <taxon>Betaproteobacteria</taxon>
        <taxon>Neisseriales</taxon>
        <taxon>Chitinibacteraceae</taxon>
        <taxon>Parachitinimonas</taxon>
    </lineage>
</organism>
<evidence type="ECO:0000313" key="2">
    <source>
        <dbReference type="EMBL" id="MDK2122498.1"/>
    </source>
</evidence>
<feature type="signal peptide" evidence="1">
    <location>
        <begin position="1"/>
        <end position="24"/>
    </location>
</feature>
<dbReference type="RefSeq" id="WP_284098786.1">
    <property type="nucleotide sequence ID" value="NZ_JARRAF010000001.1"/>
</dbReference>
<dbReference type="SUPFAM" id="SSF56935">
    <property type="entry name" value="Porins"/>
    <property type="match status" value="1"/>
</dbReference>
<feature type="chain" id="PRO_5047452844" description="Outer membrane protein beta-barrel domain-containing protein" evidence="1">
    <location>
        <begin position="25"/>
        <end position="209"/>
    </location>
</feature>
<gene>
    <name evidence="2" type="ORF">PZA18_00370</name>
</gene>